<dbReference type="FunFam" id="1.10.472.10:FF:000093">
    <property type="entry name" value="Predicted protein"/>
    <property type="match status" value="1"/>
</dbReference>
<dbReference type="Pfam" id="PF00134">
    <property type="entry name" value="Cyclin_N"/>
    <property type="match status" value="1"/>
</dbReference>
<dbReference type="InterPro" id="IPR036915">
    <property type="entry name" value="Cyclin-like_sf"/>
</dbReference>
<organism evidence="7 8">
    <name type="scientific">Triparma retinervis</name>
    <dbReference type="NCBI Taxonomy" id="2557542"/>
    <lineage>
        <taxon>Eukaryota</taxon>
        <taxon>Sar</taxon>
        <taxon>Stramenopiles</taxon>
        <taxon>Ochrophyta</taxon>
        <taxon>Bolidophyceae</taxon>
        <taxon>Parmales</taxon>
        <taxon>Triparmaceae</taxon>
        <taxon>Triparma</taxon>
    </lineage>
</organism>
<evidence type="ECO:0000259" key="6">
    <source>
        <dbReference type="SMART" id="SM00385"/>
    </source>
</evidence>
<keyword evidence="3" id="KW-0131">Cell cycle</keyword>
<keyword evidence="2 4" id="KW-0195">Cyclin</keyword>
<evidence type="ECO:0000256" key="4">
    <source>
        <dbReference type="RuleBase" id="RU000383"/>
    </source>
</evidence>
<dbReference type="PROSITE" id="PS00292">
    <property type="entry name" value="CYCLINS"/>
    <property type="match status" value="1"/>
</dbReference>
<keyword evidence="1" id="KW-0132">Cell division</keyword>
<protein>
    <recommendedName>
        <fullName evidence="6">Cyclin-like domain-containing protein</fullName>
    </recommendedName>
</protein>
<feature type="compositionally biased region" description="Basic and acidic residues" evidence="5">
    <location>
        <begin position="304"/>
        <end position="318"/>
    </location>
</feature>
<evidence type="ECO:0000256" key="1">
    <source>
        <dbReference type="ARBA" id="ARBA00022618"/>
    </source>
</evidence>
<dbReference type="PANTHER" id="PTHR10177">
    <property type="entry name" value="CYCLINS"/>
    <property type="match status" value="1"/>
</dbReference>
<feature type="domain" description="Cyclin-like" evidence="6">
    <location>
        <begin position="67"/>
        <end position="151"/>
    </location>
</feature>
<dbReference type="InterPro" id="IPR039361">
    <property type="entry name" value="Cyclin"/>
</dbReference>
<dbReference type="SMART" id="SM00385">
    <property type="entry name" value="CYCLIN"/>
    <property type="match status" value="1"/>
</dbReference>
<proteinExistence type="inferred from homology"/>
<evidence type="ECO:0000256" key="5">
    <source>
        <dbReference type="SAM" id="MobiDB-lite"/>
    </source>
</evidence>
<feature type="region of interest" description="Disordered" evidence="5">
    <location>
        <begin position="304"/>
        <end position="327"/>
    </location>
</feature>
<dbReference type="GO" id="GO:0051301">
    <property type="term" value="P:cell division"/>
    <property type="evidence" value="ECO:0007669"/>
    <property type="project" value="UniProtKB-KW"/>
</dbReference>
<evidence type="ECO:0000256" key="2">
    <source>
        <dbReference type="ARBA" id="ARBA00023127"/>
    </source>
</evidence>
<evidence type="ECO:0000313" key="8">
    <source>
        <dbReference type="Proteomes" id="UP001165082"/>
    </source>
</evidence>
<dbReference type="InterPro" id="IPR048258">
    <property type="entry name" value="Cyclins_cyclin-box"/>
</dbReference>
<evidence type="ECO:0000256" key="3">
    <source>
        <dbReference type="ARBA" id="ARBA00023306"/>
    </source>
</evidence>
<feature type="compositionally biased region" description="Polar residues" evidence="5">
    <location>
        <begin position="415"/>
        <end position="427"/>
    </location>
</feature>
<dbReference type="InterPro" id="IPR006671">
    <property type="entry name" value="Cyclin_N"/>
</dbReference>
<name>A0A9W7E9Q1_9STRA</name>
<feature type="region of interest" description="Disordered" evidence="5">
    <location>
        <begin position="415"/>
        <end position="437"/>
    </location>
</feature>
<feature type="region of interest" description="Disordered" evidence="5">
    <location>
        <begin position="459"/>
        <end position="490"/>
    </location>
</feature>
<dbReference type="Proteomes" id="UP001165082">
    <property type="component" value="Unassembled WGS sequence"/>
</dbReference>
<sequence length="550" mass="61102">MDSLHCEEGMTGLSELISSFRLVNSCVVCVPERYQALIESETVYSVEDYASKPGTPFSTSWRRRIAEWLFQVADAYHLSRETVNIAMSFLDRYLSKTTVNKKFFQLASMTAFFLAAKMQESRPVKMSNLINLSRGVFKVQDLKSMEKVMLRQLKWHINPPTPGSFVRLFLHYLDVDNDTVLRNVLEVAEWNTELSTVEYYFIRFKPKTVAMASILNAFEKSPNPPSPETVQKFLDSITKELKFDFESTSLSKCRVALMKMYNASNIEEDMKNDAEVEMANNKLLSPKPNQSLRVVSPTAVEDVKTVEKDASRAPHVKEEEEEDDDDLDEEVAGINKGIIGVGVTSNQPSRTVSRSTGSLVDGNGNRGREMGEAAKQALKECLESSKLVTNNKSSSTGSININIADNMSNFKVTARSRPSSSMSNTGPTVRPPSRAETMVARSRRKSFDNISTLRQVKMAKGGDGSPIMNRDRRESCPSCPPGVEGGSGPDALRIRAESQRGLLESGKKRPRDLCADGMQAWEGVKKDGVAGCLAKEKLMCRSKRANSTGC</sequence>
<dbReference type="OrthoDB" id="204392at2759"/>
<dbReference type="SUPFAM" id="SSF47954">
    <property type="entry name" value="Cyclin-like"/>
    <property type="match status" value="2"/>
</dbReference>
<reference evidence="7" key="1">
    <citation type="submission" date="2022-07" db="EMBL/GenBank/DDBJ databases">
        <title>Genome analysis of Parmales, a sister group of diatoms, reveals the evolutionary specialization of diatoms from phago-mixotrophs to photoautotrophs.</title>
        <authorList>
            <person name="Ban H."/>
            <person name="Sato S."/>
            <person name="Yoshikawa S."/>
            <person name="Kazumasa Y."/>
            <person name="Nakamura Y."/>
            <person name="Ichinomiya M."/>
            <person name="Saitoh K."/>
            <person name="Sato N."/>
            <person name="Blanc-Mathieu R."/>
            <person name="Endo H."/>
            <person name="Kuwata A."/>
            <person name="Ogata H."/>
        </authorList>
    </citation>
    <scope>NUCLEOTIDE SEQUENCE</scope>
</reference>
<dbReference type="CDD" id="cd20537">
    <property type="entry name" value="CYCLIN_CCNO-like_rpt2"/>
    <property type="match status" value="1"/>
</dbReference>
<keyword evidence="8" id="KW-1185">Reference proteome</keyword>
<feature type="region of interest" description="Disordered" evidence="5">
    <location>
        <begin position="340"/>
        <end position="366"/>
    </location>
</feature>
<dbReference type="AlphaFoldDB" id="A0A9W7E9Q1"/>
<dbReference type="Pfam" id="PF02984">
    <property type="entry name" value="Cyclin_C"/>
    <property type="match status" value="1"/>
</dbReference>
<gene>
    <name evidence="7" type="ORF">TrRE_jg6465</name>
</gene>
<dbReference type="EMBL" id="BRXZ01002946">
    <property type="protein sequence ID" value="GMH73459.1"/>
    <property type="molecule type" value="Genomic_DNA"/>
</dbReference>
<evidence type="ECO:0000313" key="7">
    <source>
        <dbReference type="EMBL" id="GMH73459.1"/>
    </source>
</evidence>
<comment type="similarity">
    <text evidence="4">Belongs to the cyclin family.</text>
</comment>
<feature type="compositionally biased region" description="Polar residues" evidence="5">
    <location>
        <begin position="343"/>
        <end position="358"/>
    </location>
</feature>
<comment type="caution">
    <text evidence="7">The sequence shown here is derived from an EMBL/GenBank/DDBJ whole genome shotgun (WGS) entry which is preliminary data.</text>
</comment>
<dbReference type="InterPro" id="IPR013763">
    <property type="entry name" value="Cyclin-like_dom"/>
</dbReference>
<dbReference type="Gene3D" id="1.10.472.10">
    <property type="entry name" value="Cyclin-like"/>
    <property type="match status" value="2"/>
</dbReference>
<accession>A0A9W7E9Q1</accession>
<dbReference type="InterPro" id="IPR004367">
    <property type="entry name" value="Cyclin_C-dom"/>
</dbReference>